<protein>
    <submittedName>
        <fullName evidence="2">Tail sheath protein</fullName>
    </submittedName>
</protein>
<evidence type="ECO:0000313" key="2">
    <source>
        <dbReference type="EMBL" id="JAG26944.1"/>
    </source>
</evidence>
<organism evidence="2">
    <name type="scientific">Lygus hesperus</name>
    <name type="common">Western plant bug</name>
    <dbReference type="NCBI Taxonomy" id="30085"/>
    <lineage>
        <taxon>Eukaryota</taxon>
        <taxon>Metazoa</taxon>
        <taxon>Ecdysozoa</taxon>
        <taxon>Arthropoda</taxon>
        <taxon>Hexapoda</taxon>
        <taxon>Insecta</taxon>
        <taxon>Pterygota</taxon>
        <taxon>Neoptera</taxon>
        <taxon>Paraneoptera</taxon>
        <taxon>Hemiptera</taxon>
        <taxon>Heteroptera</taxon>
        <taxon>Panheteroptera</taxon>
        <taxon>Cimicomorpha</taxon>
        <taxon>Miridae</taxon>
        <taxon>Mirini</taxon>
        <taxon>Lygus</taxon>
    </lineage>
</organism>
<feature type="non-terminal residue" evidence="2">
    <location>
        <position position="1"/>
    </location>
</feature>
<name>A0A0A9Y446_LYGHE</name>
<proteinExistence type="predicted"/>
<gene>
    <name evidence="2" type="primary">L_15</name>
    <name evidence="2" type="ORF">CM83_17070</name>
</gene>
<feature type="compositionally biased region" description="Polar residues" evidence="1">
    <location>
        <begin position="37"/>
        <end position="67"/>
    </location>
</feature>
<dbReference type="AlphaFoldDB" id="A0A0A9Y446"/>
<feature type="region of interest" description="Disordered" evidence="1">
    <location>
        <begin position="1"/>
        <end position="100"/>
    </location>
</feature>
<dbReference type="EMBL" id="GBHO01016660">
    <property type="protein sequence ID" value="JAG26944.1"/>
    <property type="molecule type" value="Transcribed_RNA"/>
</dbReference>
<sequence length="100" mass="10838">QQQFLQQQQQQQLHMNGASNTRDGGAMTVTVGLSDRVQPTNGASNSGPSYLSRNRLSTPSYVGNSLHSAHAPDVYTNKPTPPSIQIPQPRREAQLALQNA</sequence>
<reference evidence="2" key="2">
    <citation type="submission" date="2014-07" db="EMBL/GenBank/DDBJ databases">
        <authorList>
            <person name="Hull J."/>
        </authorList>
    </citation>
    <scope>NUCLEOTIDE SEQUENCE</scope>
</reference>
<accession>A0A0A9Y446</accession>
<evidence type="ECO:0000256" key="1">
    <source>
        <dbReference type="SAM" id="MobiDB-lite"/>
    </source>
</evidence>
<feature type="compositionally biased region" description="Low complexity" evidence="1">
    <location>
        <begin position="1"/>
        <end position="13"/>
    </location>
</feature>
<reference evidence="2" key="1">
    <citation type="journal article" date="2014" name="PLoS ONE">
        <title>Transcriptome-Based Identification of ABC Transporters in the Western Tarnished Plant Bug Lygus hesperus.</title>
        <authorList>
            <person name="Hull J.J."/>
            <person name="Chaney K."/>
            <person name="Geib S.M."/>
            <person name="Fabrick J.A."/>
            <person name="Brent C.S."/>
            <person name="Walsh D."/>
            <person name="Lavine L.C."/>
        </authorList>
    </citation>
    <scope>NUCLEOTIDE SEQUENCE</scope>
</reference>